<evidence type="ECO:0000256" key="2">
    <source>
        <dbReference type="ARBA" id="ARBA00023125"/>
    </source>
</evidence>
<dbReference type="InterPro" id="IPR044799">
    <property type="entry name" value="SOG1-like"/>
</dbReference>
<dbReference type="SUPFAM" id="SSF101941">
    <property type="entry name" value="NAC domain"/>
    <property type="match status" value="1"/>
</dbReference>
<proteinExistence type="predicted"/>
<keyword evidence="1" id="KW-0805">Transcription regulation</keyword>
<dbReference type="GO" id="GO:0005634">
    <property type="term" value="C:nucleus"/>
    <property type="evidence" value="ECO:0007669"/>
    <property type="project" value="TreeGrafter"/>
</dbReference>
<keyword evidence="2" id="KW-0238">DNA-binding</keyword>
<name>A0A484N6E6_9ASTE</name>
<dbReference type="PANTHER" id="PTHR31079:SF2">
    <property type="entry name" value="NAC DOMAIN CONTAINING PROTEIN 44-RELATED"/>
    <property type="match status" value="1"/>
</dbReference>
<keyword evidence="7" id="KW-1185">Reference proteome</keyword>
<sequence>MSRSGLCMGRSWLINSRGLAQKVRNANVPEKHGVRDCGATRECPNCHHIVDNSDVYQDWPGFPAGVKFEPSDAELLEHLAAKCGEGSLEPHMFLDEFIPTLEGDDGICYTHPENLPGAKKDGSSIHFFYRTKKAYATGKRKRRKISNEQSLMVERVRWHKTGKTKAVMERGVQKGCKKVMVLYRSAKKGEKPEKTNWVMHQYHLGSEEDEKEGGFVVSKIYYQQQKQTDKMMTMSANSDNNNDVLVHLHHPKGEYSDRWTACQDIPKTPMAAIPNPPRAGETPSCDHSLAVSPVDDLLNLEMDTLPEFSLQDLQFGSQDSISSWLDRL</sequence>
<dbReference type="OrthoDB" id="643388at2759"/>
<evidence type="ECO:0000256" key="4">
    <source>
        <dbReference type="ARBA" id="ARBA00023242"/>
    </source>
</evidence>
<dbReference type="InterPro" id="IPR003441">
    <property type="entry name" value="NAC-dom"/>
</dbReference>
<dbReference type="Proteomes" id="UP000595140">
    <property type="component" value="Unassembled WGS sequence"/>
</dbReference>
<reference evidence="6 7" key="1">
    <citation type="submission" date="2018-04" db="EMBL/GenBank/DDBJ databases">
        <authorList>
            <person name="Vogel A."/>
        </authorList>
    </citation>
    <scope>NUCLEOTIDE SEQUENCE [LARGE SCALE GENOMIC DNA]</scope>
</reference>
<dbReference type="GO" id="GO:0003700">
    <property type="term" value="F:DNA-binding transcription factor activity"/>
    <property type="evidence" value="ECO:0007669"/>
    <property type="project" value="InterPro"/>
</dbReference>
<evidence type="ECO:0000256" key="3">
    <source>
        <dbReference type="ARBA" id="ARBA00023163"/>
    </source>
</evidence>
<evidence type="ECO:0000313" key="6">
    <source>
        <dbReference type="EMBL" id="VFQ96861.1"/>
    </source>
</evidence>
<dbReference type="PANTHER" id="PTHR31079">
    <property type="entry name" value="NAC DOMAIN-CONTAINING PROTEIN 73"/>
    <property type="match status" value="1"/>
</dbReference>
<dbReference type="EMBL" id="OOIL02006271">
    <property type="protein sequence ID" value="VFQ96861.1"/>
    <property type="molecule type" value="Genomic_DNA"/>
</dbReference>
<dbReference type="InterPro" id="IPR036093">
    <property type="entry name" value="NAC_dom_sf"/>
</dbReference>
<evidence type="ECO:0000256" key="1">
    <source>
        <dbReference type="ARBA" id="ARBA00023015"/>
    </source>
</evidence>
<dbReference type="AlphaFoldDB" id="A0A484N6E6"/>
<dbReference type="PROSITE" id="PS51005">
    <property type="entry name" value="NAC"/>
    <property type="match status" value="1"/>
</dbReference>
<dbReference type="GO" id="GO:0000976">
    <property type="term" value="F:transcription cis-regulatory region binding"/>
    <property type="evidence" value="ECO:0007669"/>
    <property type="project" value="TreeGrafter"/>
</dbReference>
<organism evidence="6 7">
    <name type="scientific">Cuscuta campestris</name>
    <dbReference type="NCBI Taxonomy" id="132261"/>
    <lineage>
        <taxon>Eukaryota</taxon>
        <taxon>Viridiplantae</taxon>
        <taxon>Streptophyta</taxon>
        <taxon>Embryophyta</taxon>
        <taxon>Tracheophyta</taxon>
        <taxon>Spermatophyta</taxon>
        <taxon>Magnoliopsida</taxon>
        <taxon>eudicotyledons</taxon>
        <taxon>Gunneridae</taxon>
        <taxon>Pentapetalae</taxon>
        <taxon>asterids</taxon>
        <taxon>lamiids</taxon>
        <taxon>Solanales</taxon>
        <taxon>Convolvulaceae</taxon>
        <taxon>Cuscuteae</taxon>
        <taxon>Cuscuta</taxon>
        <taxon>Cuscuta subgen. Grammica</taxon>
        <taxon>Cuscuta sect. Cleistogrammica</taxon>
    </lineage>
</organism>
<dbReference type="FunFam" id="2.170.150.80:FF:000009">
    <property type="entry name" value="NAC domain-containing protein 8"/>
    <property type="match status" value="1"/>
</dbReference>
<keyword evidence="3" id="KW-0804">Transcription</keyword>
<dbReference type="Pfam" id="PF02365">
    <property type="entry name" value="NAM"/>
    <property type="match status" value="1"/>
</dbReference>
<evidence type="ECO:0000313" key="7">
    <source>
        <dbReference type="Proteomes" id="UP000595140"/>
    </source>
</evidence>
<accession>A0A484N6E6</accession>
<protein>
    <recommendedName>
        <fullName evidence="5">NAC domain-containing protein</fullName>
    </recommendedName>
</protein>
<dbReference type="Gene3D" id="2.170.150.80">
    <property type="entry name" value="NAC domain"/>
    <property type="match status" value="1"/>
</dbReference>
<gene>
    <name evidence="6" type="ORF">CCAM_LOCUS38637</name>
</gene>
<evidence type="ECO:0000259" key="5">
    <source>
        <dbReference type="PROSITE" id="PS51005"/>
    </source>
</evidence>
<feature type="domain" description="NAC" evidence="5">
    <location>
        <begin position="62"/>
        <end position="223"/>
    </location>
</feature>
<keyword evidence="4" id="KW-0539">Nucleus</keyword>